<dbReference type="EMBL" id="QZAA01000298">
    <property type="protein sequence ID" value="RQD72754.1"/>
    <property type="molecule type" value="Genomic_DNA"/>
</dbReference>
<feature type="chain" id="PRO_5019232271" evidence="2">
    <location>
        <begin position="28"/>
        <end position="1131"/>
    </location>
</feature>
<keyword evidence="2" id="KW-0732">Signal</keyword>
<evidence type="ECO:0000313" key="3">
    <source>
        <dbReference type="EMBL" id="RQD72754.1"/>
    </source>
</evidence>
<proteinExistence type="predicted"/>
<evidence type="ECO:0000313" key="4">
    <source>
        <dbReference type="Proteomes" id="UP000285138"/>
    </source>
</evidence>
<dbReference type="Proteomes" id="UP000285138">
    <property type="component" value="Unassembled WGS sequence"/>
</dbReference>
<feature type="region of interest" description="Disordered" evidence="1">
    <location>
        <begin position="963"/>
        <end position="990"/>
    </location>
</feature>
<reference evidence="3 4" key="1">
    <citation type="submission" date="2018-08" db="EMBL/GenBank/DDBJ databases">
        <title>The metabolism and importance of syntrophic acetate oxidation coupled to methane or sulfide production in haloalkaline environments.</title>
        <authorList>
            <person name="Timmers P.H.A."/>
            <person name="Vavourakis C.D."/>
            <person name="Sorokin D.Y."/>
            <person name="Sinninghe Damste J.S."/>
            <person name="Muyzer G."/>
            <person name="Stams A.J.M."/>
            <person name="Plugge C.M."/>
        </authorList>
    </citation>
    <scope>NUCLEOTIDE SEQUENCE [LARGE SCALE GENOMIC DNA]</scope>
    <source>
        <strain evidence="3">MSAO_Bac1</strain>
    </source>
</reference>
<comment type="caution">
    <text evidence="3">The sequence shown here is derived from an EMBL/GenBank/DDBJ whole genome shotgun (WGS) entry which is preliminary data.</text>
</comment>
<accession>A0A424Y932</accession>
<feature type="signal peptide" evidence="2">
    <location>
        <begin position="1"/>
        <end position="27"/>
    </location>
</feature>
<organism evidence="3 4">
    <name type="scientific">Candidatus Syntrophonatronum acetioxidans</name>
    <dbReference type="NCBI Taxonomy" id="1795816"/>
    <lineage>
        <taxon>Bacteria</taxon>
        <taxon>Bacillati</taxon>
        <taxon>Bacillota</taxon>
        <taxon>Clostridia</taxon>
        <taxon>Eubacteriales</taxon>
        <taxon>Syntrophomonadaceae</taxon>
        <taxon>Candidatus Syntrophonatronum</taxon>
    </lineage>
</organism>
<dbReference type="AlphaFoldDB" id="A0A424Y932"/>
<evidence type="ECO:0000256" key="1">
    <source>
        <dbReference type="SAM" id="MobiDB-lite"/>
    </source>
</evidence>
<gene>
    <name evidence="3" type="ORF">D5R97_10485</name>
</gene>
<sequence>MINIIRIVLLSLLVLAMVAGFSSPVAAEYSENIGHSETIVHPEYPGFTTTYTIRGANITDVQYSEEHRQDPHPHLVPIIELSGKVREGDTITVELQATTPPGFPPPMDDEPLALLFTWLEQEDLPEDNLEYAEQTAYPYLDGSVEVTLSYEVSGREEVVLVGHNFAWVPTGIELHGNFEVMPAEVSAPREEPTPPIDPDLDEDIGEGPVAADYTETVVSHRRPELTLTYTISGAEITDVQHGDYTVELSGNVREGDTITIRVLATSPLVDTDSEVAGGMVWAEIGQGESWIDFPDEEVKKTYPLGGSAEVILSQKASGSRFVFCRLWNGLASGKNYWLGPGDVVPRIWGTFRVVPAGAGAGVQDNDQGLTIGPGIWGGIDKIPLPENAAQAAAGILIPGLIAIGLDLLGRRGGAAAPGTTYDSGEGWEYREGGSYTFDDGMEYRVVDGEFVPSRELADGERYINPAGDERIWVGGQPWMEEDWARQQATNDSYTEAHRQDWQDHLATRPQELQPETLERLQQMQRSAARQGMVSGQDDMVGRVGELINDLLDPGRIPDPDQIKQARRIIGGRITGELLGPDQLPVPQEPWWNDRDSWGQALSETALNVTTGTTSDGGTSWIGVGGRVGIGALTGGASEWAFTPASGLYRVRDAIDRGASGWSAVGEAALGAAWEEGIGRVISGAVRVGGGAIRGSSAASSGGSVLQGARRGGWQSLQRLGKEQIQQVSDLFSRQAWRATGERLGDNLVRGTNRITNILSGQESYTGPRSISEVGSNVSDAIYGRPQTPPLTATEQTRLNQFNEAVNSGDPKKIAQIYQDGGMNELSNLQKRGVISAESAQKANRILKTQVDESIRRGTRGAILDTQNATGVRVEEVIVADSGSSAKREITRLNTDADRTLIPRYNDNDLRKYAWRNNISIEEAYDDLSRRFTESHSSNVDKALRDRGLSAEAVDYKSYNRIGSSSGQTDSYGEGFTSARQAGSGTAEVTRVNADGSIGGTYKTSGQSAVDANQLNRAQYSTREVTDFPSSFTPDEVPSVVEQQVKSISKNIDDPLSVAKSLGRAEKAANVASQSLNDPDLVRAAGEIYENPGNMNNVLTEYGFTDAAGNPDPSVFTQKGSKAIFDYAESLK</sequence>
<name>A0A424Y932_9FIRM</name>
<evidence type="ECO:0000256" key="2">
    <source>
        <dbReference type="SAM" id="SignalP"/>
    </source>
</evidence>
<protein>
    <submittedName>
        <fullName evidence="3">Uncharacterized protein</fullName>
    </submittedName>
</protein>